<keyword evidence="3 6" id="KW-0032">Aminotransferase</keyword>
<dbReference type="InterPro" id="IPR015421">
    <property type="entry name" value="PyrdxlP-dep_Trfase_major"/>
</dbReference>
<dbReference type="EMBL" id="JBHSFT010000014">
    <property type="protein sequence ID" value="MFC4662571.1"/>
    <property type="molecule type" value="Genomic_DNA"/>
</dbReference>
<evidence type="ECO:0000256" key="4">
    <source>
        <dbReference type="ARBA" id="ARBA00022679"/>
    </source>
</evidence>
<keyword evidence="5" id="KW-0663">Pyridoxal phosphate</keyword>
<dbReference type="Pfam" id="PF00155">
    <property type="entry name" value="Aminotran_1_2"/>
    <property type="match status" value="1"/>
</dbReference>
<dbReference type="InterPro" id="IPR004838">
    <property type="entry name" value="NHTrfase_class1_PyrdxlP-BS"/>
</dbReference>
<dbReference type="SUPFAM" id="SSF53383">
    <property type="entry name" value="PLP-dependent transferases"/>
    <property type="match status" value="1"/>
</dbReference>
<dbReference type="PANTHER" id="PTHR46383">
    <property type="entry name" value="ASPARTATE AMINOTRANSFERASE"/>
    <property type="match status" value="1"/>
</dbReference>
<evidence type="ECO:0000313" key="8">
    <source>
        <dbReference type="EMBL" id="MFC4662571.1"/>
    </source>
</evidence>
<sequence>MSQVSVKTKNRLSSRIQDIKPSGIRRFFDLASSMDNIISLGVGEPDFTTPWNIREASISSMERGFTAYSANAGVLELRQEITKYMDQRFEVDYDPETEVLVTVGASEAIDIGCRAILDPGDEVIIVEPGFVSYAPLVSMAGGVPVSVGTKIEDDFKVSAEQIRAVLTEKTKALMISFPNNPTGAVMLKEDLQEIATLAEEHDLIVFSDEIYAELSYDHKHVSFAALDGMKERTILISGFSKAFAMTGWRLGFVMAPPDLLAAMLKLHQYSLMCAPTMAQYGALEALKSGMDDVERMTQSYKQRRGFFVESFAEMGLACHMPGGAFYAFPSIKATGLSSEEFAEKLLYEEHVAVVPGDIFGAGGEGHIRCSYATSMENLQEATKRMNRFVSKYL</sequence>
<evidence type="ECO:0000256" key="5">
    <source>
        <dbReference type="ARBA" id="ARBA00022898"/>
    </source>
</evidence>
<dbReference type="Gene3D" id="3.40.640.10">
    <property type="entry name" value="Type I PLP-dependent aspartate aminotransferase-like (Major domain)"/>
    <property type="match status" value="1"/>
</dbReference>
<dbReference type="NCBIfam" id="NF005816">
    <property type="entry name" value="PRK07682.1"/>
    <property type="match status" value="1"/>
</dbReference>
<keyword evidence="9" id="KW-1185">Reference proteome</keyword>
<proteinExistence type="inferred from homology"/>
<evidence type="ECO:0000256" key="6">
    <source>
        <dbReference type="RuleBase" id="RU000481"/>
    </source>
</evidence>
<dbReference type="GO" id="GO:0008483">
    <property type="term" value="F:transaminase activity"/>
    <property type="evidence" value="ECO:0007669"/>
    <property type="project" value="UniProtKB-KW"/>
</dbReference>
<evidence type="ECO:0000313" key="9">
    <source>
        <dbReference type="Proteomes" id="UP001595988"/>
    </source>
</evidence>
<comment type="cofactor">
    <cofactor evidence="1 6">
        <name>pyridoxal 5'-phosphate</name>
        <dbReference type="ChEBI" id="CHEBI:597326"/>
    </cofactor>
</comment>
<dbReference type="InterPro" id="IPR015424">
    <property type="entry name" value="PyrdxlP-dep_Trfase"/>
</dbReference>
<organism evidence="8 9">
    <name type="scientific">Oceanobacillus aidingensis</name>
    <dbReference type="NCBI Taxonomy" id="645964"/>
    <lineage>
        <taxon>Bacteria</taxon>
        <taxon>Bacillati</taxon>
        <taxon>Bacillota</taxon>
        <taxon>Bacilli</taxon>
        <taxon>Bacillales</taxon>
        <taxon>Bacillaceae</taxon>
        <taxon>Oceanobacillus</taxon>
    </lineage>
</organism>
<evidence type="ECO:0000256" key="1">
    <source>
        <dbReference type="ARBA" id="ARBA00001933"/>
    </source>
</evidence>
<gene>
    <name evidence="8" type="ORF">ACFO3P_10280</name>
</gene>
<dbReference type="Gene3D" id="3.90.1150.10">
    <property type="entry name" value="Aspartate Aminotransferase, domain 1"/>
    <property type="match status" value="1"/>
</dbReference>
<keyword evidence="4 6" id="KW-0808">Transferase</keyword>
<dbReference type="PANTHER" id="PTHR46383:SF3">
    <property type="entry name" value="ASPARTATE AMINOTRANSFERASE-RELATED"/>
    <property type="match status" value="1"/>
</dbReference>
<dbReference type="RefSeq" id="WP_193064986.1">
    <property type="nucleotide sequence ID" value="NZ_JBHSFT010000014.1"/>
</dbReference>
<feature type="domain" description="Aminotransferase class I/classII large" evidence="7">
    <location>
        <begin position="36"/>
        <end position="384"/>
    </location>
</feature>
<dbReference type="InterPro" id="IPR015422">
    <property type="entry name" value="PyrdxlP-dep_Trfase_small"/>
</dbReference>
<reference evidence="9" key="1">
    <citation type="journal article" date="2019" name="Int. J. Syst. Evol. Microbiol.">
        <title>The Global Catalogue of Microorganisms (GCM) 10K type strain sequencing project: providing services to taxonomists for standard genome sequencing and annotation.</title>
        <authorList>
            <consortium name="The Broad Institute Genomics Platform"/>
            <consortium name="The Broad Institute Genome Sequencing Center for Infectious Disease"/>
            <person name="Wu L."/>
            <person name="Ma J."/>
        </authorList>
    </citation>
    <scope>NUCLEOTIDE SEQUENCE [LARGE SCALE GENOMIC DNA]</scope>
    <source>
        <strain evidence="9">CCUG 37257</strain>
    </source>
</reference>
<dbReference type="InterPro" id="IPR004839">
    <property type="entry name" value="Aminotransferase_I/II_large"/>
</dbReference>
<dbReference type="EC" id="2.6.1.-" evidence="6"/>
<dbReference type="InterPro" id="IPR050596">
    <property type="entry name" value="AspAT/PAT-like"/>
</dbReference>
<name>A0ABV9JXR7_9BACI</name>
<dbReference type="PROSITE" id="PS00105">
    <property type="entry name" value="AA_TRANSFER_CLASS_1"/>
    <property type="match status" value="1"/>
</dbReference>
<comment type="similarity">
    <text evidence="2 6">Belongs to the class-I pyridoxal-phosphate-dependent aminotransferase family.</text>
</comment>
<evidence type="ECO:0000259" key="7">
    <source>
        <dbReference type="Pfam" id="PF00155"/>
    </source>
</evidence>
<accession>A0ABV9JXR7</accession>
<evidence type="ECO:0000256" key="2">
    <source>
        <dbReference type="ARBA" id="ARBA00007441"/>
    </source>
</evidence>
<protein>
    <recommendedName>
        <fullName evidence="6">Aminotransferase</fullName>
        <ecNumber evidence="6">2.6.1.-</ecNumber>
    </recommendedName>
</protein>
<dbReference type="CDD" id="cd00609">
    <property type="entry name" value="AAT_like"/>
    <property type="match status" value="1"/>
</dbReference>
<dbReference type="Proteomes" id="UP001595988">
    <property type="component" value="Unassembled WGS sequence"/>
</dbReference>
<comment type="caution">
    <text evidence="8">The sequence shown here is derived from an EMBL/GenBank/DDBJ whole genome shotgun (WGS) entry which is preliminary data.</text>
</comment>
<evidence type="ECO:0000256" key="3">
    <source>
        <dbReference type="ARBA" id="ARBA00022576"/>
    </source>
</evidence>